<dbReference type="InterPro" id="IPR027417">
    <property type="entry name" value="P-loop_NTPase"/>
</dbReference>
<proteinExistence type="predicted"/>
<gene>
    <name evidence="1" type="ORF">ACFSYJ_18285</name>
</gene>
<reference evidence="2" key="1">
    <citation type="journal article" date="2019" name="Int. J. Syst. Evol. Microbiol.">
        <title>The Global Catalogue of Microorganisms (GCM) 10K type strain sequencing project: providing services to taxonomists for standard genome sequencing and annotation.</title>
        <authorList>
            <consortium name="The Broad Institute Genomics Platform"/>
            <consortium name="The Broad Institute Genome Sequencing Center for Infectious Disease"/>
            <person name="Wu L."/>
            <person name="Ma J."/>
        </authorList>
    </citation>
    <scope>NUCLEOTIDE SEQUENCE [LARGE SCALE GENOMIC DNA]</scope>
    <source>
        <strain evidence="2">CGMCC 4.7643</strain>
    </source>
</reference>
<comment type="caution">
    <text evidence="1">The sequence shown here is derived from an EMBL/GenBank/DDBJ whole genome shotgun (WGS) entry which is preliminary data.</text>
</comment>
<evidence type="ECO:0000313" key="2">
    <source>
        <dbReference type="Proteomes" id="UP001597419"/>
    </source>
</evidence>
<keyword evidence="2" id="KW-1185">Reference proteome</keyword>
<dbReference type="RefSeq" id="WP_345393720.1">
    <property type="nucleotide sequence ID" value="NZ_BAABHG010000006.1"/>
</dbReference>
<dbReference type="SUPFAM" id="SSF52540">
    <property type="entry name" value="P-loop containing nucleoside triphosphate hydrolases"/>
    <property type="match status" value="1"/>
</dbReference>
<dbReference type="Proteomes" id="UP001597419">
    <property type="component" value="Unassembled WGS sequence"/>
</dbReference>
<name>A0ABW5GI92_9PSEU</name>
<dbReference type="EMBL" id="JBHUKU010000009">
    <property type="protein sequence ID" value="MFD2460563.1"/>
    <property type="molecule type" value="Genomic_DNA"/>
</dbReference>
<accession>A0ABW5GI92</accession>
<dbReference type="Gene3D" id="3.40.50.300">
    <property type="entry name" value="P-loop containing nucleotide triphosphate hydrolases"/>
    <property type="match status" value="1"/>
</dbReference>
<organism evidence="1 2">
    <name type="scientific">Amycolatopsis samaneae</name>
    <dbReference type="NCBI Taxonomy" id="664691"/>
    <lineage>
        <taxon>Bacteria</taxon>
        <taxon>Bacillati</taxon>
        <taxon>Actinomycetota</taxon>
        <taxon>Actinomycetes</taxon>
        <taxon>Pseudonocardiales</taxon>
        <taxon>Pseudonocardiaceae</taxon>
        <taxon>Amycolatopsis</taxon>
    </lineage>
</organism>
<evidence type="ECO:0000313" key="1">
    <source>
        <dbReference type="EMBL" id="MFD2460563.1"/>
    </source>
</evidence>
<sequence length="185" mass="20646">MRIVAIEGLSGVGKSTLAPLVAERLDAQLLPTIPRDLGVYRKQADDGDDPTFRHLFYVWAIATACQRAAAAPTDSLWVAESYIGRAMAFHIGMGSTLWVSPWTLVPKPVLSVMVTCDDPIRRERIRQRGVPPHWHQRAEDSTEPIRGAYRPFADVEVPNDENSPEVTADRIVQLVTAKLEEGQYR</sequence>
<protein>
    <submittedName>
        <fullName evidence="1">Uncharacterized protein</fullName>
    </submittedName>
</protein>